<accession>A0AA40EAL2</accession>
<comment type="caution">
    <text evidence="2">The sequence shown here is derived from an EMBL/GenBank/DDBJ whole genome shotgun (WGS) entry which is preliminary data.</text>
</comment>
<evidence type="ECO:0000259" key="1">
    <source>
        <dbReference type="Pfam" id="PF01569"/>
    </source>
</evidence>
<dbReference type="PANTHER" id="PTHR34599:SF1">
    <property type="entry name" value="PHOSPHATIDIC ACID PHOSPHATASE TYPE 2_HALOPEROXIDASE DOMAIN-CONTAINING PROTEIN"/>
    <property type="match status" value="1"/>
</dbReference>
<dbReference type="InterPro" id="IPR036938">
    <property type="entry name" value="PAP2/HPO_sf"/>
</dbReference>
<dbReference type="EMBL" id="JAUKUA010000001">
    <property type="protein sequence ID" value="KAK0730191.1"/>
    <property type="molecule type" value="Genomic_DNA"/>
</dbReference>
<dbReference type="CDD" id="cd03398">
    <property type="entry name" value="PAP2_haloperoxidase"/>
    <property type="match status" value="1"/>
</dbReference>
<feature type="domain" description="Phosphatidic acid phosphatase type 2/haloperoxidase" evidence="1">
    <location>
        <begin position="261"/>
        <end position="409"/>
    </location>
</feature>
<dbReference type="InterPro" id="IPR052559">
    <property type="entry name" value="V-haloperoxidase"/>
</dbReference>
<organism evidence="2 3">
    <name type="scientific">Lasiosphaeris hirsuta</name>
    <dbReference type="NCBI Taxonomy" id="260670"/>
    <lineage>
        <taxon>Eukaryota</taxon>
        <taxon>Fungi</taxon>
        <taxon>Dikarya</taxon>
        <taxon>Ascomycota</taxon>
        <taxon>Pezizomycotina</taxon>
        <taxon>Sordariomycetes</taxon>
        <taxon>Sordariomycetidae</taxon>
        <taxon>Sordariales</taxon>
        <taxon>Lasiosphaeriaceae</taxon>
        <taxon>Lasiosphaeris</taxon>
    </lineage>
</organism>
<sequence>MRPSILGAIAAATVVNAAYPGDIVQYWVEQSSVLVNGSIIGGLQSPPSAWYTAIVQAAVYEAALSSKRETLEFQQLAVSHAAHNSIVYVFHGTRNYGATDAALRSVIPAIGLDPSSTDGKEAVKRGRKAASKVVSARADDGINNFVDYVYSPKVPLAYQTTPGSAAIPDTPQARFVKPFAALGDVTRFRAPPPPNVTAKEYEAHLVYVKTQGALNSTVRTAYDTDTAYFWRESSISGWNRLAHAVVGNSLATKVVESAKFYAQLNLALANAGFASWDTKYAYNAWRPVTAIQRTDIFLPSGLNISDPAWVPLLRPTPSHPDYVSTHSTFGGAAAAVIRVWNGGDKINATLSSNVTLDNRGVITRRYFSLKDAAVENSRSRVFGGIHFTYAGATGEAVGEAVALETLKKFDEHWDEF</sequence>
<dbReference type="Proteomes" id="UP001172102">
    <property type="component" value="Unassembled WGS sequence"/>
</dbReference>
<dbReference type="Gene3D" id="1.10.606.20">
    <property type="match status" value="1"/>
</dbReference>
<dbReference type="PANTHER" id="PTHR34599">
    <property type="entry name" value="PEROXIDASE-RELATED"/>
    <property type="match status" value="1"/>
</dbReference>
<dbReference type="SUPFAM" id="SSF48317">
    <property type="entry name" value="Acid phosphatase/Vanadium-dependent haloperoxidase"/>
    <property type="match status" value="1"/>
</dbReference>
<dbReference type="AlphaFoldDB" id="A0AA40EAL2"/>
<name>A0AA40EAL2_9PEZI</name>
<evidence type="ECO:0000313" key="2">
    <source>
        <dbReference type="EMBL" id="KAK0730191.1"/>
    </source>
</evidence>
<keyword evidence="3" id="KW-1185">Reference proteome</keyword>
<dbReference type="Pfam" id="PF01569">
    <property type="entry name" value="PAP2"/>
    <property type="match status" value="1"/>
</dbReference>
<protein>
    <submittedName>
        <fullName evidence="2">Phosphatidic acid phosphatase type 2/haloperoxidase</fullName>
    </submittedName>
</protein>
<reference evidence="2" key="1">
    <citation type="submission" date="2023-06" db="EMBL/GenBank/DDBJ databases">
        <title>Genome-scale phylogeny and comparative genomics of the fungal order Sordariales.</title>
        <authorList>
            <consortium name="Lawrence Berkeley National Laboratory"/>
            <person name="Hensen N."/>
            <person name="Bonometti L."/>
            <person name="Westerberg I."/>
            <person name="Brannstrom I.O."/>
            <person name="Guillou S."/>
            <person name="Cros-Aarteil S."/>
            <person name="Calhoun S."/>
            <person name="Haridas S."/>
            <person name="Kuo A."/>
            <person name="Mondo S."/>
            <person name="Pangilinan J."/>
            <person name="Riley R."/>
            <person name="Labutti K."/>
            <person name="Andreopoulos B."/>
            <person name="Lipzen A."/>
            <person name="Chen C."/>
            <person name="Yanf M."/>
            <person name="Daum C."/>
            <person name="Ng V."/>
            <person name="Clum A."/>
            <person name="Steindorff A."/>
            <person name="Ohm R."/>
            <person name="Martin F."/>
            <person name="Silar P."/>
            <person name="Natvig D."/>
            <person name="Lalanne C."/>
            <person name="Gautier V."/>
            <person name="Ament-Velasquez S.L."/>
            <person name="Kruys A."/>
            <person name="Hutchinson M.I."/>
            <person name="Powell A.J."/>
            <person name="Barry K."/>
            <person name="Miller A.N."/>
            <person name="Grigoriev I.V."/>
            <person name="Debuchy R."/>
            <person name="Gladieux P."/>
            <person name="Thoren M.H."/>
            <person name="Johannesson H."/>
        </authorList>
    </citation>
    <scope>NUCLEOTIDE SEQUENCE</scope>
    <source>
        <strain evidence="2">SMH4607-1</strain>
    </source>
</reference>
<evidence type="ECO:0000313" key="3">
    <source>
        <dbReference type="Proteomes" id="UP001172102"/>
    </source>
</evidence>
<proteinExistence type="predicted"/>
<dbReference type="InterPro" id="IPR000326">
    <property type="entry name" value="PAP2/HPO"/>
</dbReference>
<gene>
    <name evidence="2" type="ORF">B0H67DRAFT_478988</name>
</gene>